<keyword evidence="1" id="KW-0378">Hydrolase</keyword>
<sequence>MTSKSPAQVHTGSHDLPVPAALDAFMAADWAPSPLPAGAQVPGRALLPDRLRRLSARFPGERLVIPAGTLKVRSNDTDHRFRPH</sequence>
<dbReference type="SUPFAM" id="SSF53092">
    <property type="entry name" value="Creatinase/prolidase N-terminal domain"/>
    <property type="match status" value="1"/>
</dbReference>
<reference evidence="1" key="1">
    <citation type="submission" date="2020-01" db="EMBL/GenBank/DDBJ databases">
        <title>Insect and environment-associated Actinomycetes.</title>
        <authorList>
            <person name="Currrie C."/>
            <person name="Chevrette M."/>
            <person name="Carlson C."/>
            <person name="Stubbendieck R."/>
            <person name="Wendt-Pienkowski E."/>
        </authorList>
    </citation>
    <scope>NUCLEOTIDE SEQUENCE</scope>
    <source>
        <strain evidence="1">SID7499</strain>
    </source>
</reference>
<accession>A0A6G3WP20</accession>
<gene>
    <name evidence="1" type="ORF">G3M58_12150</name>
</gene>
<dbReference type="GO" id="GO:0004177">
    <property type="term" value="F:aminopeptidase activity"/>
    <property type="evidence" value="ECO:0007669"/>
    <property type="project" value="UniProtKB-KW"/>
</dbReference>
<keyword evidence="1" id="KW-0031">Aminopeptidase</keyword>
<evidence type="ECO:0000313" key="1">
    <source>
        <dbReference type="EMBL" id="NEE07197.1"/>
    </source>
</evidence>
<proteinExistence type="predicted"/>
<dbReference type="AlphaFoldDB" id="A0A6G3WP20"/>
<feature type="non-terminal residue" evidence="1">
    <location>
        <position position="84"/>
    </location>
</feature>
<dbReference type="InterPro" id="IPR029149">
    <property type="entry name" value="Creatin/AminoP/Spt16_N"/>
</dbReference>
<name>A0A6G3WP20_9ACTN</name>
<dbReference type="EMBL" id="JAAGMN010001281">
    <property type="protein sequence ID" value="NEE07197.1"/>
    <property type="molecule type" value="Genomic_DNA"/>
</dbReference>
<keyword evidence="1" id="KW-0645">Protease</keyword>
<protein>
    <submittedName>
        <fullName evidence="1">Aminopeptidase P family protein</fullName>
    </submittedName>
</protein>
<comment type="caution">
    <text evidence="1">The sequence shown here is derived from an EMBL/GenBank/DDBJ whole genome shotgun (WGS) entry which is preliminary data.</text>
</comment>
<organism evidence="1">
    <name type="scientific">Streptomyces sp. SID7499</name>
    <dbReference type="NCBI Taxonomy" id="2706086"/>
    <lineage>
        <taxon>Bacteria</taxon>
        <taxon>Bacillati</taxon>
        <taxon>Actinomycetota</taxon>
        <taxon>Actinomycetes</taxon>
        <taxon>Kitasatosporales</taxon>
        <taxon>Streptomycetaceae</taxon>
        <taxon>Streptomyces</taxon>
    </lineage>
</organism>